<dbReference type="EMBL" id="CAAALY010030048">
    <property type="protein sequence ID" value="VEL16837.1"/>
    <property type="molecule type" value="Genomic_DNA"/>
</dbReference>
<protein>
    <submittedName>
        <fullName evidence="1">Uncharacterized protein</fullName>
    </submittedName>
</protein>
<accession>A0A3S5FD60</accession>
<keyword evidence="2" id="KW-1185">Reference proteome</keyword>
<proteinExistence type="predicted"/>
<name>A0A3S5FD60_9PLAT</name>
<dbReference type="AlphaFoldDB" id="A0A3S5FD60"/>
<comment type="caution">
    <text evidence="1">The sequence shown here is derived from an EMBL/GenBank/DDBJ whole genome shotgun (WGS) entry which is preliminary data.</text>
</comment>
<dbReference type="Proteomes" id="UP000784294">
    <property type="component" value="Unassembled WGS sequence"/>
</dbReference>
<reference evidence="1" key="1">
    <citation type="submission" date="2018-11" db="EMBL/GenBank/DDBJ databases">
        <authorList>
            <consortium name="Pathogen Informatics"/>
        </authorList>
    </citation>
    <scope>NUCLEOTIDE SEQUENCE</scope>
</reference>
<sequence length="120" mass="13411">MSERGDKLKSCRPANYVARCRLSSALLRSAPFYSASHRSAPFRIVSWWSIRRCEVHKAVREACMLCSHAQAPLGCTSMFTHTHTHIHIHTHTHKHRGTPSSWTVVQTGHVGFAAGPLQLA</sequence>
<evidence type="ECO:0000313" key="2">
    <source>
        <dbReference type="Proteomes" id="UP000784294"/>
    </source>
</evidence>
<evidence type="ECO:0000313" key="1">
    <source>
        <dbReference type="EMBL" id="VEL16837.1"/>
    </source>
</evidence>
<gene>
    <name evidence="1" type="ORF">PXEA_LOCUS10277</name>
</gene>
<organism evidence="1 2">
    <name type="scientific">Protopolystoma xenopodis</name>
    <dbReference type="NCBI Taxonomy" id="117903"/>
    <lineage>
        <taxon>Eukaryota</taxon>
        <taxon>Metazoa</taxon>
        <taxon>Spiralia</taxon>
        <taxon>Lophotrochozoa</taxon>
        <taxon>Platyhelminthes</taxon>
        <taxon>Monogenea</taxon>
        <taxon>Polyopisthocotylea</taxon>
        <taxon>Polystomatidea</taxon>
        <taxon>Polystomatidae</taxon>
        <taxon>Protopolystoma</taxon>
    </lineage>
</organism>